<protein>
    <recommendedName>
        <fullName evidence="3">Tethering factor for nuclear proteasome STS1</fullName>
    </recommendedName>
</protein>
<evidence type="ECO:0000256" key="2">
    <source>
        <dbReference type="ARBA" id="ARBA00023242"/>
    </source>
</evidence>
<evidence type="ECO:0000313" key="5">
    <source>
        <dbReference type="EMBL" id="THV07700.1"/>
    </source>
</evidence>
<dbReference type="GO" id="GO:0031965">
    <property type="term" value="C:nuclear membrane"/>
    <property type="evidence" value="ECO:0007669"/>
    <property type="project" value="TreeGrafter"/>
</dbReference>
<organism evidence="5 6">
    <name type="scientific">Dendrothele bispora (strain CBS 962.96)</name>
    <dbReference type="NCBI Taxonomy" id="1314807"/>
    <lineage>
        <taxon>Eukaryota</taxon>
        <taxon>Fungi</taxon>
        <taxon>Dikarya</taxon>
        <taxon>Basidiomycota</taxon>
        <taxon>Agaricomycotina</taxon>
        <taxon>Agaricomycetes</taxon>
        <taxon>Agaricomycetidae</taxon>
        <taxon>Agaricales</taxon>
        <taxon>Agaricales incertae sedis</taxon>
        <taxon>Dendrothele</taxon>
    </lineage>
</organism>
<dbReference type="GO" id="GO:0005737">
    <property type="term" value="C:cytoplasm"/>
    <property type="evidence" value="ECO:0007669"/>
    <property type="project" value="UniProtKB-SubCell"/>
</dbReference>
<name>A0A4S8MWI1_DENBC</name>
<evidence type="ECO:0000256" key="4">
    <source>
        <dbReference type="SAM" id="MobiDB-lite"/>
    </source>
</evidence>
<dbReference type="Gene3D" id="1.20.58.1590">
    <property type="entry name" value="Tethering factor for nuclear proteasome Cut8/Sts1"/>
    <property type="match status" value="1"/>
</dbReference>
<feature type="compositionally biased region" description="Polar residues" evidence="4">
    <location>
        <begin position="28"/>
        <end position="37"/>
    </location>
</feature>
<feature type="compositionally biased region" description="Basic and acidic residues" evidence="4">
    <location>
        <begin position="79"/>
        <end position="90"/>
    </location>
</feature>
<dbReference type="GO" id="GO:0031144">
    <property type="term" value="P:proteasome localization"/>
    <property type="evidence" value="ECO:0007669"/>
    <property type="project" value="UniProtKB-UniRule"/>
</dbReference>
<keyword evidence="3" id="KW-0813">Transport</keyword>
<reference evidence="5 6" key="1">
    <citation type="journal article" date="2019" name="Nat. Ecol. Evol.">
        <title>Megaphylogeny resolves global patterns of mushroom evolution.</title>
        <authorList>
            <person name="Varga T."/>
            <person name="Krizsan K."/>
            <person name="Foldi C."/>
            <person name="Dima B."/>
            <person name="Sanchez-Garcia M."/>
            <person name="Sanchez-Ramirez S."/>
            <person name="Szollosi G.J."/>
            <person name="Szarkandi J.G."/>
            <person name="Papp V."/>
            <person name="Albert L."/>
            <person name="Andreopoulos W."/>
            <person name="Angelini C."/>
            <person name="Antonin V."/>
            <person name="Barry K.W."/>
            <person name="Bougher N.L."/>
            <person name="Buchanan P."/>
            <person name="Buyck B."/>
            <person name="Bense V."/>
            <person name="Catcheside P."/>
            <person name="Chovatia M."/>
            <person name="Cooper J."/>
            <person name="Damon W."/>
            <person name="Desjardin D."/>
            <person name="Finy P."/>
            <person name="Geml J."/>
            <person name="Haridas S."/>
            <person name="Hughes K."/>
            <person name="Justo A."/>
            <person name="Karasinski D."/>
            <person name="Kautmanova I."/>
            <person name="Kiss B."/>
            <person name="Kocsube S."/>
            <person name="Kotiranta H."/>
            <person name="LaButti K.M."/>
            <person name="Lechner B.E."/>
            <person name="Liimatainen K."/>
            <person name="Lipzen A."/>
            <person name="Lukacs Z."/>
            <person name="Mihaltcheva S."/>
            <person name="Morgado L.N."/>
            <person name="Niskanen T."/>
            <person name="Noordeloos M.E."/>
            <person name="Ohm R.A."/>
            <person name="Ortiz-Santana B."/>
            <person name="Ovrebo C."/>
            <person name="Racz N."/>
            <person name="Riley R."/>
            <person name="Savchenko A."/>
            <person name="Shiryaev A."/>
            <person name="Soop K."/>
            <person name="Spirin V."/>
            <person name="Szebenyi C."/>
            <person name="Tomsovsky M."/>
            <person name="Tulloss R.E."/>
            <person name="Uehling J."/>
            <person name="Grigoriev I.V."/>
            <person name="Vagvolgyi C."/>
            <person name="Papp T."/>
            <person name="Martin F.M."/>
            <person name="Miettinen O."/>
            <person name="Hibbett D.S."/>
            <person name="Nagy L.G."/>
        </authorList>
    </citation>
    <scope>NUCLEOTIDE SEQUENCE [LARGE SCALE GENOMIC DNA]</scope>
    <source>
        <strain evidence="5 6">CBS 962.96</strain>
    </source>
</reference>
<keyword evidence="3" id="KW-0963">Cytoplasm</keyword>
<dbReference type="InterPro" id="IPR038422">
    <property type="entry name" value="Cut8/Sts1_sf"/>
</dbReference>
<evidence type="ECO:0000256" key="3">
    <source>
        <dbReference type="RuleBase" id="RU368013"/>
    </source>
</evidence>
<feature type="compositionally biased region" description="Basic and acidic residues" evidence="4">
    <location>
        <begin position="107"/>
        <end position="123"/>
    </location>
</feature>
<dbReference type="EMBL" id="ML179037">
    <property type="protein sequence ID" value="THV07700.1"/>
    <property type="molecule type" value="Genomic_DNA"/>
</dbReference>
<accession>A0A4S8MWI1</accession>
<comment type="subcellular location">
    <subcellularLocation>
        <location evidence="3">Cytoplasm</location>
    </subcellularLocation>
    <subcellularLocation>
        <location evidence="3">Nucleus</location>
    </subcellularLocation>
</comment>
<comment type="function">
    <text evidence="3">Involved in ubiquitin-mediated protein degradation. Regulatory factor in the ubiquitin/proteasome pathway that controls the turnover of proteasome substrates. Targets proteasomes to the nucleus and facilitates the degradation of nuclear proteins.</text>
</comment>
<comment type="similarity">
    <text evidence="1 3">Belongs to the cut8/STS1 family.</text>
</comment>
<dbReference type="PANTHER" id="PTHR28032:SF1">
    <property type="entry name" value="FI02826P"/>
    <property type="match status" value="1"/>
</dbReference>
<keyword evidence="3" id="KW-0653">Protein transport</keyword>
<comment type="subunit">
    <text evidence="3">Binds the proteasome.</text>
</comment>
<dbReference type="InterPro" id="IPR013868">
    <property type="entry name" value="Cut8/Sts1_fam"/>
</dbReference>
<keyword evidence="2 3" id="KW-0539">Nucleus</keyword>
<evidence type="ECO:0000313" key="6">
    <source>
        <dbReference type="Proteomes" id="UP000297245"/>
    </source>
</evidence>
<evidence type="ECO:0000256" key="1">
    <source>
        <dbReference type="ARBA" id="ARBA00006199"/>
    </source>
</evidence>
<dbReference type="GO" id="GO:0071630">
    <property type="term" value="P:nuclear protein quality control by the ubiquitin-proteasome system"/>
    <property type="evidence" value="ECO:0007669"/>
    <property type="project" value="UniProtKB-UniRule"/>
</dbReference>
<dbReference type="Proteomes" id="UP000297245">
    <property type="component" value="Unassembled WGS sequence"/>
</dbReference>
<feature type="region of interest" description="Disordered" evidence="4">
    <location>
        <begin position="1"/>
        <end position="123"/>
    </location>
</feature>
<dbReference type="GO" id="GO:0070628">
    <property type="term" value="F:proteasome binding"/>
    <property type="evidence" value="ECO:0007669"/>
    <property type="project" value="TreeGrafter"/>
</dbReference>
<dbReference type="GO" id="GO:0015031">
    <property type="term" value="P:protein transport"/>
    <property type="evidence" value="ECO:0007669"/>
    <property type="project" value="UniProtKB-UniRule"/>
</dbReference>
<dbReference type="Pfam" id="PF08559">
    <property type="entry name" value="Cut8"/>
    <property type="match status" value="1"/>
</dbReference>
<dbReference type="OrthoDB" id="10061064at2759"/>
<proteinExistence type="inferred from homology"/>
<gene>
    <name evidence="5" type="ORF">K435DRAFT_265890</name>
</gene>
<sequence>MANVLPSSIGFHSRPHKDAPTFGFGLSPSMNPTQWPSSVPIYQPTPFNQFTSNSNHSSTIRSQKRRHDSEDGSENSQDAMDRSPTPDRPKRGLAKRARISPNPSETSAKDEKGSKEDRIQSRSEQDIDVGVLLARLPPQTLLPILTALIEKHPTIKHEILPLIPAPTVEIALQVLAAAAKKLREAYPHSNATPFQSPNPLSFGFGFSSPSTSMQPNMNSQVQNTGMRDSYVLSRIRPALAEFVSAFSTYMPYFSILESYSIRPSSHASRPAQLHPHETFQFLSAVTTHVCSQPLLVQSALESDLQARLAAEWNAWVGKLDTIVNHEAGMFGSEMASSWIRQLDNYADSTTSSSWVVTMFKNVRDNFVMRVGWLVQRTHQYRMEES</sequence>
<dbReference type="PANTHER" id="PTHR28032">
    <property type="entry name" value="FI02826P"/>
    <property type="match status" value="1"/>
</dbReference>
<dbReference type="AlphaFoldDB" id="A0A4S8MWI1"/>
<feature type="compositionally biased region" description="Polar residues" evidence="4">
    <location>
        <begin position="45"/>
        <end position="61"/>
    </location>
</feature>
<keyword evidence="6" id="KW-1185">Reference proteome</keyword>